<accession>A0ABR3GAK3</accession>
<dbReference type="PROSITE" id="PS50088">
    <property type="entry name" value="ANK_REPEAT"/>
    <property type="match status" value="4"/>
</dbReference>
<dbReference type="PANTHER" id="PTHR24161">
    <property type="entry name" value="ANK_REP_REGION DOMAIN-CONTAINING PROTEIN-RELATED"/>
    <property type="match status" value="1"/>
</dbReference>
<dbReference type="SMART" id="SM00248">
    <property type="entry name" value="ANK"/>
    <property type="match status" value="8"/>
</dbReference>
<dbReference type="SUPFAM" id="SSF48403">
    <property type="entry name" value="Ankyrin repeat"/>
    <property type="match status" value="1"/>
</dbReference>
<keyword evidence="2" id="KW-0677">Repeat</keyword>
<keyword evidence="6" id="KW-1185">Reference proteome</keyword>
<dbReference type="Pfam" id="PF12796">
    <property type="entry name" value="Ank_2"/>
    <property type="match status" value="3"/>
</dbReference>
<feature type="repeat" description="ANK" evidence="4">
    <location>
        <begin position="88"/>
        <end position="120"/>
    </location>
</feature>
<evidence type="ECO:0000256" key="2">
    <source>
        <dbReference type="ARBA" id="ARBA00022737"/>
    </source>
</evidence>
<dbReference type="EMBL" id="JBBBZM010000145">
    <property type="protein sequence ID" value="KAL0632898.1"/>
    <property type="molecule type" value="Genomic_DNA"/>
</dbReference>
<reference evidence="5 6" key="1">
    <citation type="submission" date="2024-02" db="EMBL/GenBank/DDBJ databases">
        <title>Discinaceae phylogenomics.</title>
        <authorList>
            <person name="Dirks A.C."/>
            <person name="James T.Y."/>
        </authorList>
    </citation>
    <scope>NUCLEOTIDE SEQUENCE [LARGE SCALE GENOMIC DNA]</scope>
    <source>
        <strain evidence="5 6">ACD0624</strain>
    </source>
</reference>
<protein>
    <recommendedName>
        <fullName evidence="1">protein S-acyltransferase</fullName>
        <ecNumber evidence="1">2.3.1.225</ecNumber>
    </recommendedName>
</protein>
<dbReference type="Pfam" id="PF00023">
    <property type="entry name" value="Ank"/>
    <property type="match status" value="1"/>
</dbReference>
<evidence type="ECO:0000313" key="5">
    <source>
        <dbReference type="EMBL" id="KAL0632898.1"/>
    </source>
</evidence>
<evidence type="ECO:0000256" key="1">
    <source>
        <dbReference type="ARBA" id="ARBA00012210"/>
    </source>
</evidence>
<keyword evidence="3 4" id="KW-0040">ANK repeat</keyword>
<dbReference type="InterPro" id="IPR036770">
    <property type="entry name" value="Ankyrin_rpt-contain_sf"/>
</dbReference>
<comment type="caution">
    <text evidence="5">The sequence shown here is derived from an EMBL/GenBank/DDBJ whole genome shotgun (WGS) entry which is preliminary data.</text>
</comment>
<feature type="repeat" description="ANK" evidence="4">
    <location>
        <begin position="265"/>
        <end position="297"/>
    </location>
</feature>
<dbReference type="PROSITE" id="PS50297">
    <property type="entry name" value="ANK_REP_REGION"/>
    <property type="match status" value="3"/>
</dbReference>
<organism evidence="5 6">
    <name type="scientific">Discina gigas</name>
    <dbReference type="NCBI Taxonomy" id="1032678"/>
    <lineage>
        <taxon>Eukaryota</taxon>
        <taxon>Fungi</taxon>
        <taxon>Dikarya</taxon>
        <taxon>Ascomycota</taxon>
        <taxon>Pezizomycotina</taxon>
        <taxon>Pezizomycetes</taxon>
        <taxon>Pezizales</taxon>
        <taxon>Discinaceae</taxon>
        <taxon>Discina</taxon>
    </lineage>
</organism>
<proteinExistence type="predicted"/>
<gene>
    <name evidence="5" type="ORF">Q9L58_008214</name>
</gene>
<evidence type="ECO:0000256" key="3">
    <source>
        <dbReference type="ARBA" id="ARBA00023043"/>
    </source>
</evidence>
<dbReference type="PANTHER" id="PTHR24161:SF85">
    <property type="entry name" value="PALMITOYLTRANSFERASE HIP14"/>
    <property type="match status" value="1"/>
</dbReference>
<dbReference type="EC" id="2.3.1.225" evidence="1"/>
<dbReference type="Gene3D" id="1.25.40.20">
    <property type="entry name" value="Ankyrin repeat-containing domain"/>
    <property type="match status" value="2"/>
</dbReference>
<dbReference type="Proteomes" id="UP001447188">
    <property type="component" value="Unassembled WGS sequence"/>
</dbReference>
<evidence type="ECO:0000313" key="6">
    <source>
        <dbReference type="Proteomes" id="UP001447188"/>
    </source>
</evidence>
<dbReference type="InterPro" id="IPR002110">
    <property type="entry name" value="Ankyrin_rpt"/>
</dbReference>
<evidence type="ECO:0000256" key="4">
    <source>
        <dbReference type="PROSITE-ProRule" id="PRU00023"/>
    </source>
</evidence>
<feature type="repeat" description="ANK" evidence="4">
    <location>
        <begin position="121"/>
        <end position="153"/>
    </location>
</feature>
<sequence>MPLLDFPNELLLFVAASLPRPRHLYALLRANQRLSHLLLPLLRRLALADKDGMNALLWAALHGHTGLIAQTLAAGFTINMRGHANPEDGKTPLYRAIQSGCLAAVELLLARGADPHIPTFTYATPLHEAAAYGSEEMVALILAAVGDVDLTVDTHQSTALHWAAAAKRTANLRFILIRSPRAPGYIDDKDLSDNTALHTALALTTHRHSTPPDDVVRLLLSRGALPNPINNAGCTPLYLAAELGLPSTIALLLAHGADPHASGYSRHTPLHHVASGGDIKIAALLIDGGASPAYPDQRGKTPLDLAYKYAERNPSGVDMLELLLKRSEGIPVGGLVLCNILWWASGDELENIVRLLLRRITHFRNETVMQWAVRRKDQMVIRVLQEMQNEGEKS</sequence>
<feature type="repeat" description="ANK" evidence="4">
    <location>
        <begin position="232"/>
        <end position="264"/>
    </location>
</feature>
<name>A0ABR3GAK3_9PEZI</name>